<proteinExistence type="predicted"/>
<gene>
    <name evidence="1" type="ORF">ONZ43_g5268</name>
</gene>
<evidence type="ECO:0000313" key="1">
    <source>
        <dbReference type="EMBL" id="KAJ8112953.1"/>
    </source>
</evidence>
<sequence>MASSTSKVRFAVVGVGLIGPRHARTVAGHDAAQLVAIIDPMPAAADIAGELGVTHHKSIAECLQSRDKPDAAIICTPNHTHVAVAKELIAGGVSVLIEKPISTDIPSGEALVQELANSPVKALVGHHRRFNPYIVATKKILESGSLGKVIAVNGLWATYKPLDYFDPPTQWRRDKTAGVVYINMIHEIDLLHHLFGTISTVHAERTVSQRGFEAEEGAALTLRFHSGAVGSFILSDNVPSPYNFEAGTGENPLIPKTGQDFYRIFGTEGCLSVPDMTVWSYKDTTKSWLSELSKECIPTDAGVPFELQLSHFVKVIHGQEAPSCTPQAGLAALIVCQAIKEAIASNSTVGLANYSL</sequence>
<dbReference type="Proteomes" id="UP001153334">
    <property type="component" value="Unassembled WGS sequence"/>
</dbReference>
<organism evidence="1 2">
    <name type="scientific">Nemania bipapillata</name>
    <dbReference type="NCBI Taxonomy" id="110536"/>
    <lineage>
        <taxon>Eukaryota</taxon>
        <taxon>Fungi</taxon>
        <taxon>Dikarya</taxon>
        <taxon>Ascomycota</taxon>
        <taxon>Pezizomycotina</taxon>
        <taxon>Sordariomycetes</taxon>
        <taxon>Xylariomycetidae</taxon>
        <taxon>Xylariales</taxon>
        <taxon>Xylariaceae</taxon>
        <taxon>Nemania</taxon>
    </lineage>
</organism>
<accession>A0ACC2ICL8</accession>
<name>A0ACC2ICL8_9PEZI</name>
<protein>
    <submittedName>
        <fullName evidence="1">Uncharacterized protein</fullName>
    </submittedName>
</protein>
<keyword evidence="2" id="KW-1185">Reference proteome</keyword>
<evidence type="ECO:0000313" key="2">
    <source>
        <dbReference type="Proteomes" id="UP001153334"/>
    </source>
</evidence>
<dbReference type="EMBL" id="JAPESX010001585">
    <property type="protein sequence ID" value="KAJ8112953.1"/>
    <property type="molecule type" value="Genomic_DNA"/>
</dbReference>
<comment type="caution">
    <text evidence="1">The sequence shown here is derived from an EMBL/GenBank/DDBJ whole genome shotgun (WGS) entry which is preliminary data.</text>
</comment>
<reference evidence="1" key="1">
    <citation type="submission" date="2022-11" db="EMBL/GenBank/DDBJ databases">
        <title>Genome Sequence of Nemania bipapillata.</title>
        <authorList>
            <person name="Buettner E."/>
        </authorList>
    </citation>
    <scope>NUCLEOTIDE SEQUENCE</scope>
    <source>
        <strain evidence="1">CP14</strain>
    </source>
</reference>